<evidence type="ECO:0000313" key="2">
    <source>
        <dbReference type="Proteomes" id="UP000695022"/>
    </source>
</evidence>
<reference evidence="3" key="1">
    <citation type="submission" date="2025-08" db="UniProtKB">
        <authorList>
            <consortium name="RefSeq"/>
        </authorList>
    </citation>
    <scope>IDENTIFICATION</scope>
</reference>
<dbReference type="SMART" id="SM00212">
    <property type="entry name" value="UBCc"/>
    <property type="match status" value="1"/>
</dbReference>
<dbReference type="SUPFAM" id="SSF54495">
    <property type="entry name" value="UBC-like"/>
    <property type="match status" value="1"/>
</dbReference>
<dbReference type="Gene3D" id="3.10.110.10">
    <property type="entry name" value="Ubiquitin Conjugating Enzyme"/>
    <property type="match status" value="1"/>
</dbReference>
<sequence length="148" mass="16857">MAAPTGTAGKLYLVPRNFRLLDELEQGQKGCGDGTISWGLENDDDMTLTSWSGMIIGPPRTAYEARMYNLKIECGPNYPEEPPHVRFITRINMNGINVQTGMVDRRSVQILTRWQRNFSIKNLLQELRRLMTLKENAKLPQPPESSSY</sequence>
<keyword evidence="2" id="KW-1185">Reference proteome</keyword>
<dbReference type="InterPro" id="IPR000608">
    <property type="entry name" value="UBC"/>
</dbReference>
<protein>
    <submittedName>
        <fullName evidence="3">Ubiquitin-conjugating enzyme E2 variant 2-like isoform X1</fullName>
    </submittedName>
</protein>
<feature type="domain" description="UBC core" evidence="1">
    <location>
        <begin position="15"/>
        <end position="148"/>
    </location>
</feature>
<dbReference type="Pfam" id="PF00179">
    <property type="entry name" value="UQ_con"/>
    <property type="match status" value="1"/>
</dbReference>
<dbReference type="InterPro" id="IPR016135">
    <property type="entry name" value="UBQ-conjugating_enzyme/RWD"/>
</dbReference>
<accession>A0ABM1FAT8</accession>
<dbReference type="Proteomes" id="UP000695022">
    <property type="component" value="Unplaced"/>
</dbReference>
<dbReference type="CDD" id="cd23807">
    <property type="entry name" value="UEV_UBE2V"/>
    <property type="match status" value="1"/>
</dbReference>
<dbReference type="GeneID" id="106821321"/>
<gene>
    <name evidence="3" type="primary">LOC106821321</name>
</gene>
<evidence type="ECO:0000313" key="3">
    <source>
        <dbReference type="RefSeq" id="XP_014681559.1"/>
    </source>
</evidence>
<dbReference type="RefSeq" id="XP_014681559.1">
    <property type="nucleotide sequence ID" value="XM_014826073.1"/>
</dbReference>
<dbReference type="PROSITE" id="PS50127">
    <property type="entry name" value="UBC_2"/>
    <property type="match status" value="1"/>
</dbReference>
<dbReference type="PANTHER" id="PTHR24068">
    <property type="entry name" value="UBIQUITIN-CONJUGATING ENZYME E2"/>
    <property type="match status" value="1"/>
</dbReference>
<evidence type="ECO:0000259" key="1">
    <source>
        <dbReference type="PROSITE" id="PS50127"/>
    </source>
</evidence>
<name>A0ABM1FAT8_PRICU</name>
<organism evidence="2 3">
    <name type="scientific">Priapulus caudatus</name>
    <name type="common">Priapulid worm</name>
    <dbReference type="NCBI Taxonomy" id="37621"/>
    <lineage>
        <taxon>Eukaryota</taxon>
        <taxon>Metazoa</taxon>
        <taxon>Ecdysozoa</taxon>
        <taxon>Scalidophora</taxon>
        <taxon>Priapulida</taxon>
        <taxon>Priapulimorpha</taxon>
        <taxon>Priapulimorphida</taxon>
        <taxon>Priapulidae</taxon>
        <taxon>Priapulus</taxon>
    </lineage>
</organism>
<proteinExistence type="predicted"/>